<dbReference type="SUPFAM" id="SSF49417">
    <property type="entry name" value="p53-like transcription factors"/>
    <property type="match status" value="1"/>
</dbReference>
<dbReference type="Pfam" id="PF16179">
    <property type="entry name" value="RHD_dimer"/>
    <property type="match status" value="1"/>
</dbReference>
<dbReference type="PANTHER" id="PTHR24169">
    <property type="entry name" value="NUCLEAR FACTOR NF-KAPPA-B PROTEIN"/>
    <property type="match status" value="1"/>
</dbReference>
<feature type="domain" description="RHD" evidence="1">
    <location>
        <begin position="39"/>
        <end position="224"/>
    </location>
</feature>
<dbReference type="GO" id="GO:0035206">
    <property type="term" value="P:regulation of hemocyte proliferation"/>
    <property type="evidence" value="ECO:0007669"/>
    <property type="project" value="UniProtKB-ARBA"/>
</dbReference>
<dbReference type="GO" id="GO:0007249">
    <property type="term" value="P:canonical NF-kappaB signal transduction"/>
    <property type="evidence" value="ECO:0007669"/>
    <property type="project" value="TreeGrafter"/>
</dbReference>
<dbReference type="PANTHER" id="PTHR24169:SF25">
    <property type="entry name" value="DORSAL-RELATED IMMUNITY FACTOR DIF-RELATED"/>
    <property type="match status" value="1"/>
</dbReference>
<dbReference type="InterPro" id="IPR032397">
    <property type="entry name" value="RHD_dimer"/>
</dbReference>
<dbReference type="EMBL" id="JAZDUA010000309">
    <property type="protein sequence ID" value="KAK7861621.1"/>
    <property type="molecule type" value="Genomic_DNA"/>
</dbReference>
<dbReference type="PROSITE" id="PS01204">
    <property type="entry name" value="REL_1"/>
    <property type="match status" value="1"/>
</dbReference>
<gene>
    <name evidence="2" type="ORF">R5R35_010126</name>
</gene>
<dbReference type="GO" id="GO:0005737">
    <property type="term" value="C:cytoplasm"/>
    <property type="evidence" value="ECO:0007669"/>
    <property type="project" value="InterPro"/>
</dbReference>
<dbReference type="PROSITE" id="PS50254">
    <property type="entry name" value="REL_2"/>
    <property type="match status" value="1"/>
</dbReference>
<dbReference type="InterPro" id="IPR030492">
    <property type="entry name" value="RHD_CS"/>
</dbReference>
<dbReference type="PRINTS" id="PR00057">
    <property type="entry name" value="NFKBTNSCPFCT"/>
</dbReference>
<dbReference type="SMART" id="SM00429">
    <property type="entry name" value="IPT"/>
    <property type="match status" value="1"/>
</dbReference>
<evidence type="ECO:0000259" key="1">
    <source>
        <dbReference type="PROSITE" id="PS50254"/>
    </source>
</evidence>
<dbReference type="GO" id="GO:0008063">
    <property type="term" value="P:Toll signaling pathway"/>
    <property type="evidence" value="ECO:0007669"/>
    <property type="project" value="UniProtKB-ARBA"/>
</dbReference>
<dbReference type="GO" id="GO:0038061">
    <property type="term" value="P:non-canonical NF-kappaB signal transduction"/>
    <property type="evidence" value="ECO:0007669"/>
    <property type="project" value="TreeGrafter"/>
</dbReference>
<dbReference type="GO" id="GO:0000978">
    <property type="term" value="F:RNA polymerase II cis-regulatory region sequence-specific DNA binding"/>
    <property type="evidence" value="ECO:0007669"/>
    <property type="project" value="TreeGrafter"/>
</dbReference>
<evidence type="ECO:0000313" key="3">
    <source>
        <dbReference type="Proteomes" id="UP001378592"/>
    </source>
</evidence>
<dbReference type="Gene3D" id="2.60.40.10">
    <property type="entry name" value="Immunoglobulins"/>
    <property type="match status" value="1"/>
</dbReference>
<protein>
    <recommendedName>
        <fullName evidence="1">RHD domain-containing protein</fullName>
    </recommendedName>
</protein>
<dbReference type="Pfam" id="PF00554">
    <property type="entry name" value="RHD_DNA_bind"/>
    <property type="match status" value="1"/>
</dbReference>
<dbReference type="InterPro" id="IPR011539">
    <property type="entry name" value="RHD_DNA_bind_dom"/>
</dbReference>
<dbReference type="Gene3D" id="2.60.40.340">
    <property type="entry name" value="Rel homology domain (RHD), DNA-binding domain"/>
    <property type="match status" value="1"/>
</dbReference>
<organism evidence="2 3">
    <name type="scientific">Gryllus longicercus</name>
    <dbReference type="NCBI Taxonomy" id="2509291"/>
    <lineage>
        <taxon>Eukaryota</taxon>
        <taxon>Metazoa</taxon>
        <taxon>Ecdysozoa</taxon>
        <taxon>Arthropoda</taxon>
        <taxon>Hexapoda</taxon>
        <taxon>Insecta</taxon>
        <taxon>Pterygota</taxon>
        <taxon>Neoptera</taxon>
        <taxon>Polyneoptera</taxon>
        <taxon>Orthoptera</taxon>
        <taxon>Ensifera</taxon>
        <taxon>Gryllidea</taxon>
        <taxon>Grylloidea</taxon>
        <taxon>Gryllidae</taxon>
        <taxon>Gryllinae</taxon>
        <taxon>Gryllus</taxon>
    </lineage>
</organism>
<comment type="caution">
    <text evidence="2">The sequence shown here is derived from an EMBL/GenBank/DDBJ whole genome shotgun (WGS) entry which is preliminary data.</text>
</comment>
<evidence type="ECO:0000313" key="2">
    <source>
        <dbReference type="EMBL" id="KAK7861621.1"/>
    </source>
</evidence>
<dbReference type="GO" id="GO:0045087">
    <property type="term" value="P:innate immune response"/>
    <property type="evidence" value="ECO:0007669"/>
    <property type="project" value="TreeGrafter"/>
</dbReference>
<dbReference type="GO" id="GO:0048935">
    <property type="term" value="P:peripheral nervous system neuron development"/>
    <property type="evidence" value="ECO:0007669"/>
    <property type="project" value="UniProtKB-ARBA"/>
</dbReference>
<dbReference type="GO" id="GO:0034097">
    <property type="term" value="P:response to cytokine"/>
    <property type="evidence" value="ECO:0007669"/>
    <property type="project" value="TreeGrafter"/>
</dbReference>
<reference evidence="2 3" key="1">
    <citation type="submission" date="2024-03" db="EMBL/GenBank/DDBJ databases">
        <title>The genome assembly and annotation of the cricket Gryllus longicercus Weissman &amp; Gray.</title>
        <authorList>
            <person name="Szrajer S."/>
            <person name="Gray D."/>
            <person name="Ylla G."/>
        </authorList>
    </citation>
    <scope>NUCLEOTIDE SEQUENCE [LARGE SCALE GENOMIC DNA]</scope>
    <source>
        <strain evidence="2">DAG 2021-001</strain>
        <tissue evidence="2">Whole body minus gut</tissue>
    </source>
</reference>
<name>A0AAN9VEQ5_9ORTH</name>
<dbReference type="SUPFAM" id="SSF81296">
    <property type="entry name" value="E set domains"/>
    <property type="match status" value="1"/>
</dbReference>
<dbReference type="GO" id="GO:0005654">
    <property type="term" value="C:nucleoplasm"/>
    <property type="evidence" value="ECO:0007669"/>
    <property type="project" value="UniProtKB-ARBA"/>
</dbReference>
<dbReference type="Proteomes" id="UP001378592">
    <property type="component" value="Unassembled WGS sequence"/>
</dbReference>
<dbReference type="GO" id="GO:0033554">
    <property type="term" value="P:cellular response to stress"/>
    <property type="evidence" value="ECO:0007669"/>
    <property type="project" value="TreeGrafter"/>
</dbReference>
<dbReference type="FunFam" id="2.60.40.10:FF:000046">
    <property type="entry name" value="Nuclear factor NF-kappa-B p105 subunit"/>
    <property type="match status" value="1"/>
</dbReference>
<dbReference type="InterPro" id="IPR013783">
    <property type="entry name" value="Ig-like_fold"/>
</dbReference>
<dbReference type="InterPro" id="IPR014756">
    <property type="entry name" value="Ig_E-set"/>
</dbReference>
<dbReference type="InterPro" id="IPR008967">
    <property type="entry name" value="p53-like_TF_DNA-bd_sf"/>
</dbReference>
<sequence>MMMDVDMQLVGCDEAELRICDVLEVLQEEEVAEALVVSTPKPIVRIVEQPAPRALRFRYACEGRSAGSLPGVHSTPGARTVPEIEVLGLPDNIRAVALVSCVTRDAPYRPHPHAVVGGRGELGGVACHGGVCMAALNGSRLPLPHLGVQCVKRRDVEIALREREKLRIDPFQTGFDHRKNPSVIDLNSVRLCFQVFLEGEIKGKYTVPLDPVVSDPIYDKKATSELLICKMSDCSASVAGGREIILLCEKVAKDDIEVRFFEQDVEGNVCWEAAGDFTPAHVHRQVAICLRTPRYCRLDVSVPVSAFVQLRRPSDGACSVPLPFELTPLAPVRSSLPWLRRPSLVLSSSTASTSSVTETTSNGTSLCTLVPVVSSPTDIPSGLLTVH</sequence>
<dbReference type="GO" id="GO:0001228">
    <property type="term" value="F:DNA-binding transcription activator activity, RNA polymerase II-specific"/>
    <property type="evidence" value="ECO:0007669"/>
    <property type="project" value="UniProtKB-ARBA"/>
</dbReference>
<dbReference type="AlphaFoldDB" id="A0AAN9VEQ5"/>
<keyword evidence="3" id="KW-1185">Reference proteome</keyword>
<dbReference type="InterPro" id="IPR000451">
    <property type="entry name" value="NFkB/Dor"/>
</dbReference>
<accession>A0AAN9VEQ5</accession>
<dbReference type="GO" id="GO:0002225">
    <property type="term" value="P:positive regulation of antimicrobial peptide production"/>
    <property type="evidence" value="ECO:0007669"/>
    <property type="project" value="UniProtKB-ARBA"/>
</dbReference>
<dbReference type="InterPro" id="IPR002909">
    <property type="entry name" value="IPT_dom"/>
</dbReference>
<dbReference type="InterPro" id="IPR037059">
    <property type="entry name" value="RHD_DNA_bind_dom_sf"/>
</dbReference>
<proteinExistence type="predicted"/>